<feature type="transmembrane region" description="Helical" evidence="8">
    <location>
        <begin position="12"/>
        <end position="33"/>
    </location>
</feature>
<dbReference type="RefSeq" id="WP_244464971.1">
    <property type="nucleotide sequence ID" value="NZ_LN829118.1"/>
</dbReference>
<evidence type="ECO:0000256" key="3">
    <source>
        <dbReference type="ARBA" id="ARBA00022448"/>
    </source>
</evidence>
<dbReference type="InterPro" id="IPR002781">
    <property type="entry name" value="TM_pro_TauE-like"/>
</dbReference>
<feature type="transmembrane region" description="Helical" evidence="8">
    <location>
        <begin position="53"/>
        <end position="71"/>
    </location>
</feature>
<dbReference type="PANTHER" id="PTHR30269">
    <property type="entry name" value="TRANSMEMBRANE PROTEIN YFCA"/>
    <property type="match status" value="1"/>
</dbReference>
<evidence type="ECO:0000256" key="6">
    <source>
        <dbReference type="ARBA" id="ARBA00022989"/>
    </source>
</evidence>
<name>A0A0D6J9J0_9HYPH</name>
<dbReference type="GO" id="GO:0005886">
    <property type="term" value="C:plasma membrane"/>
    <property type="evidence" value="ECO:0007669"/>
    <property type="project" value="UniProtKB-SubCell"/>
</dbReference>
<gene>
    <name evidence="9" type="ORF">YBN1229_v1_0138</name>
</gene>
<keyword evidence="7 8" id="KW-0472">Membrane</keyword>
<keyword evidence="10" id="KW-1185">Reference proteome</keyword>
<feature type="transmembrane region" description="Helical" evidence="8">
    <location>
        <begin position="203"/>
        <end position="226"/>
    </location>
</feature>
<reference evidence="10" key="1">
    <citation type="submission" date="2015-02" db="EMBL/GenBank/DDBJ databases">
        <authorList>
            <person name="Chooi Y.-H."/>
        </authorList>
    </citation>
    <scope>NUCLEOTIDE SEQUENCE [LARGE SCALE GENOMIC DNA]</scope>
    <source>
        <strain evidence="10">strain Y</strain>
    </source>
</reference>
<feature type="transmembrane region" description="Helical" evidence="8">
    <location>
        <begin position="238"/>
        <end position="258"/>
    </location>
</feature>
<feature type="transmembrane region" description="Helical" evidence="8">
    <location>
        <begin position="107"/>
        <end position="124"/>
    </location>
</feature>
<evidence type="ECO:0000256" key="7">
    <source>
        <dbReference type="ARBA" id="ARBA00023136"/>
    </source>
</evidence>
<dbReference type="KEGG" id="fiy:BN1229_v1_0138"/>
<dbReference type="KEGG" id="fil:BN1229_v1_0134"/>
<dbReference type="EMBL" id="LN829119">
    <property type="protein sequence ID" value="CPR14942.1"/>
    <property type="molecule type" value="Genomic_DNA"/>
</dbReference>
<organism evidence="9 10">
    <name type="scientific">Candidatus Filomicrobium marinum</name>
    <dbReference type="NCBI Taxonomy" id="1608628"/>
    <lineage>
        <taxon>Bacteria</taxon>
        <taxon>Pseudomonadati</taxon>
        <taxon>Pseudomonadota</taxon>
        <taxon>Alphaproteobacteria</taxon>
        <taxon>Hyphomicrobiales</taxon>
        <taxon>Hyphomicrobiaceae</taxon>
        <taxon>Filomicrobium</taxon>
    </lineage>
</organism>
<feature type="transmembrane region" description="Helical" evidence="8">
    <location>
        <begin position="174"/>
        <end position="197"/>
    </location>
</feature>
<proteinExistence type="inferred from homology"/>
<keyword evidence="6 8" id="KW-1133">Transmembrane helix</keyword>
<keyword evidence="5 8" id="KW-0812">Transmembrane</keyword>
<keyword evidence="3" id="KW-0813">Transport</keyword>
<evidence type="ECO:0000256" key="4">
    <source>
        <dbReference type="ARBA" id="ARBA00022475"/>
    </source>
</evidence>
<evidence type="ECO:0000256" key="1">
    <source>
        <dbReference type="ARBA" id="ARBA00004651"/>
    </source>
</evidence>
<dbReference type="Pfam" id="PF01925">
    <property type="entry name" value="TauE"/>
    <property type="match status" value="1"/>
</dbReference>
<dbReference type="Proteomes" id="UP000033187">
    <property type="component" value="Chromosome 1"/>
</dbReference>
<accession>A0A0D6J9J0</accession>
<dbReference type="InterPro" id="IPR052017">
    <property type="entry name" value="TSUP"/>
</dbReference>
<keyword evidence="4 8" id="KW-1003">Cell membrane</keyword>
<evidence type="ECO:0000256" key="5">
    <source>
        <dbReference type="ARBA" id="ARBA00022692"/>
    </source>
</evidence>
<comment type="similarity">
    <text evidence="2 8">Belongs to the 4-toluene sulfonate uptake permease (TSUP) (TC 2.A.102) family.</text>
</comment>
<dbReference type="PANTHER" id="PTHR30269:SF37">
    <property type="entry name" value="MEMBRANE TRANSPORTER PROTEIN"/>
    <property type="match status" value="1"/>
</dbReference>
<evidence type="ECO:0000313" key="10">
    <source>
        <dbReference type="Proteomes" id="UP000033187"/>
    </source>
</evidence>
<comment type="subcellular location">
    <subcellularLocation>
        <location evidence="1 8">Cell membrane</location>
        <topology evidence="1 8">Multi-pass membrane protein</topology>
    </subcellularLocation>
</comment>
<sequence>MPPRQEPMITDPYFYAVAIPAVFLMGLAKGGFLGSLGGFSVPIMALAISPVEAAAIMLPILIVMDLIGVYAYRREFDPVNLRILLPAAVIGVGIGWATAAIVTESHVRLIVGVVGLVFSLDYWIKLHRRTESAKGPNVLKGSFWGVVAGFTSFVSHAGSAPFQVYMLPQRLPNAVFVATSVMFFTTVNLVKVIPYAALGQFSLANMSTMAVLLPLAPIATLIGVWLTRRIPQEPFYRIAYACLLLISLKLIWDAVSALL</sequence>
<dbReference type="AlphaFoldDB" id="A0A0D6J9J0"/>
<feature type="transmembrane region" description="Helical" evidence="8">
    <location>
        <begin position="83"/>
        <end position="101"/>
    </location>
</feature>
<evidence type="ECO:0000256" key="8">
    <source>
        <dbReference type="RuleBase" id="RU363041"/>
    </source>
</evidence>
<evidence type="ECO:0000256" key="2">
    <source>
        <dbReference type="ARBA" id="ARBA00009142"/>
    </source>
</evidence>
<evidence type="ECO:0000313" key="9">
    <source>
        <dbReference type="EMBL" id="CPR14942.1"/>
    </source>
</evidence>
<protein>
    <recommendedName>
        <fullName evidence="8">Probable membrane transporter protein</fullName>
    </recommendedName>
</protein>